<dbReference type="Pfam" id="PF00514">
    <property type="entry name" value="Arm"/>
    <property type="match status" value="1"/>
</dbReference>
<evidence type="ECO:0000256" key="6">
    <source>
        <dbReference type="ARBA" id="ARBA00023288"/>
    </source>
</evidence>
<dbReference type="PANTHER" id="PTHR47249">
    <property type="entry name" value="VACUOLAR PROTEIN 8"/>
    <property type="match status" value="1"/>
</dbReference>
<evidence type="ECO:0000256" key="9">
    <source>
        <dbReference type="SAM" id="MobiDB-lite"/>
    </source>
</evidence>
<reference evidence="10 11" key="1">
    <citation type="journal article" date="2019" name="Genome Biol. Evol.">
        <title>Insights into the evolution of the New World diploid cottons (Gossypium, subgenus Houzingenia) based on genome sequencing.</title>
        <authorList>
            <person name="Grover C.E."/>
            <person name="Arick M.A. 2nd"/>
            <person name="Thrash A."/>
            <person name="Conover J.L."/>
            <person name="Sanders W.S."/>
            <person name="Peterson D.G."/>
            <person name="Frelichowski J.E."/>
            <person name="Scheffler J.A."/>
            <person name="Scheffler B.E."/>
            <person name="Wendel J.F."/>
        </authorList>
    </citation>
    <scope>NUCLEOTIDE SEQUENCE [LARGE SCALE GENOMIC DNA]</scope>
    <source>
        <strain evidence="10">4</strain>
        <tissue evidence="10">Leaf</tissue>
    </source>
</reference>
<evidence type="ECO:0000313" key="10">
    <source>
        <dbReference type="EMBL" id="MBA0714878.1"/>
    </source>
</evidence>
<comment type="subcellular location">
    <subcellularLocation>
        <location evidence="1">Vacuole membrane</location>
        <topology evidence="1">Lipid-anchor</topology>
    </subcellularLocation>
</comment>
<sequence length="376" mass="40997">MRKEAEKEVNKLKSQLGQHMDAGAGGDAEILKLQIALEDEVHQKKKLEEEIIILRSQMLQLTFEADQMRRCLARGGSGNAYPGLDSPMSQVRDSLSGHKTPVSALFDQVGVQKILDLLESEDANVRIHAVKVVANLAAEGALSIYRAEANQERIVEAGGLTSLLMLLRSYEDETVRRVAAGAIANLAMNAEANQELIMVQGGISLLSTTASDAEDPQTLRMVAGAIANLCGNDKLQATLGSEGGIKALLGMVRCRHPDVLSQVARGIANFAKCESRASTNGIRSGRSLLIDEGALPWIVQNANNDAAPIRRHIELALCHLAQHEANAKDMINGGALWELVRITRDCSREDIRSLARRTLNSSLLFRSEMRRLRIEL</sequence>
<dbReference type="InterPro" id="IPR011989">
    <property type="entry name" value="ARM-like"/>
</dbReference>
<evidence type="ECO:0000256" key="7">
    <source>
        <dbReference type="ARBA" id="ARBA00026209"/>
    </source>
</evidence>
<dbReference type="Proteomes" id="UP000593574">
    <property type="component" value="Unassembled WGS sequence"/>
</dbReference>
<keyword evidence="5" id="KW-0472">Membrane</keyword>
<dbReference type="GO" id="GO:0043495">
    <property type="term" value="F:protein-membrane adaptor activity"/>
    <property type="evidence" value="ECO:0007669"/>
    <property type="project" value="InterPro"/>
</dbReference>
<feature type="compositionally biased region" description="Basic and acidic residues" evidence="9">
    <location>
        <begin position="1"/>
        <end position="11"/>
    </location>
</feature>
<dbReference type="GO" id="GO:0005774">
    <property type="term" value="C:vacuolar membrane"/>
    <property type="evidence" value="ECO:0007669"/>
    <property type="project" value="UniProtKB-SubCell"/>
</dbReference>
<accession>A0A7J8ZSU9</accession>
<dbReference type="InterPro" id="IPR045156">
    <property type="entry name" value="Vac8"/>
</dbReference>
<dbReference type="Gene3D" id="1.25.10.10">
    <property type="entry name" value="Leucine-rich Repeat Variant"/>
    <property type="match status" value="1"/>
</dbReference>
<name>A0A7J8ZSU9_9ROSI</name>
<dbReference type="SMART" id="SM00185">
    <property type="entry name" value="ARM"/>
    <property type="match status" value="4"/>
</dbReference>
<protein>
    <recommendedName>
        <fullName evidence="7">Vacuolar protein 8</fullName>
    </recommendedName>
</protein>
<dbReference type="EMBL" id="JABEZV010000007">
    <property type="protein sequence ID" value="MBA0714878.1"/>
    <property type="molecule type" value="Genomic_DNA"/>
</dbReference>
<evidence type="ECO:0000256" key="4">
    <source>
        <dbReference type="ARBA" id="ARBA00022737"/>
    </source>
</evidence>
<dbReference type="InterPro" id="IPR000225">
    <property type="entry name" value="Armadillo"/>
</dbReference>
<comment type="caution">
    <text evidence="10">The sequence shown here is derived from an EMBL/GenBank/DDBJ whole genome shotgun (WGS) entry which is preliminary data.</text>
</comment>
<dbReference type="AlphaFoldDB" id="A0A7J8ZSU9"/>
<organism evidence="10 11">
    <name type="scientific">Gossypium laxum</name>
    <dbReference type="NCBI Taxonomy" id="34288"/>
    <lineage>
        <taxon>Eukaryota</taxon>
        <taxon>Viridiplantae</taxon>
        <taxon>Streptophyta</taxon>
        <taxon>Embryophyta</taxon>
        <taxon>Tracheophyta</taxon>
        <taxon>Spermatophyta</taxon>
        <taxon>Magnoliopsida</taxon>
        <taxon>eudicotyledons</taxon>
        <taxon>Gunneridae</taxon>
        <taxon>Pentapetalae</taxon>
        <taxon>rosids</taxon>
        <taxon>malvids</taxon>
        <taxon>Malvales</taxon>
        <taxon>Malvaceae</taxon>
        <taxon>Malvoideae</taxon>
        <taxon>Gossypium</taxon>
    </lineage>
</organism>
<dbReference type="PANTHER" id="PTHR47249:SF1">
    <property type="entry name" value="VACUOLAR PROTEIN 8"/>
    <property type="match status" value="1"/>
</dbReference>
<evidence type="ECO:0000256" key="5">
    <source>
        <dbReference type="ARBA" id="ARBA00023136"/>
    </source>
</evidence>
<keyword evidence="6" id="KW-0449">Lipoprotein</keyword>
<feature type="region of interest" description="Disordered" evidence="9">
    <location>
        <begin position="1"/>
        <end position="20"/>
    </location>
</feature>
<comment type="similarity">
    <text evidence="2">Belongs to the beta-catenin family.</text>
</comment>
<evidence type="ECO:0000256" key="3">
    <source>
        <dbReference type="ARBA" id="ARBA00022554"/>
    </source>
</evidence>
<keyword evidence="4" id="KW-0677">Repeat</keyword>
<proteinExistence type="inferred from homology"/>
<keyword evidence="11" id="KW-1185">Reference proteome</keyword>
<evidence type="ECO:0000313" key="11">
    <source>
        <dbReference type="Proteomes" id="UP000593574"/>
    </source>
</evidence>
<evidence type="ECO:0000256" key="1">
    <source>
        <dbReference type="ARBA" id="ARBA00004592"/>
    </source>
</evidence>
<evidence type="ECO:0000256" key="2">
    <source>
        <dbReference type="ARBA" id="ARBA00005462"/>
    </source>
</evidence>
<dbReference type="InterPro" id="IPR016024">
    <property type="entry name" value="ARM-type_fold"/>
</dbReference>
<keyword evidence="3" id="KW-0926">Vacuole</keyword>
<gene>
    <name evidence="10" type="ORF">Golax_013821</name>
</gene>
<dbReference type="GO" id="GO:0071562">
    <property type="term" value="P:nucleus-vacuole junction assembly"/>
    <property type="evidence" value="ECO:0007669"/>
    <property type="project" value="InterPro"/>
</dbReference>
<dbReference type="PROSITE" id="PS50176">
    <property type="entry name" value="ARM_REPEAT"/>
    <property type="match status" value="1"/>
</dbReference>
<evidence type="ECO:0000256" key="8">
    <source>
        <dbReference type="PROSITE-ProRule" id="PRU00259"/>
    </source>
</evidence>
<dbReference type="SUPFAM" id="SSF48371">
    <property type="entry name" value="ARM repeat"/>
    <property type="match status" value="1"/>
</dbReference>
<feature type="repeat" description="ARM" evidence="8">
    <location>
        <begin position="158"/>
        <end position="201"/>
    </location>
</feature>